<dbReference type="GO" id="GO:0005829">
    <property type="term" value="C:cytosol"/>
    <property type="evidence" value="ECO:0007669"/>
    <property type="project" value="TreeGrafter"/>
</dbReference>
<dbReference type="OrthoDB" id="140919at2"/>
<name>A0A317EG09_9PROT</name>
<dbReference type="CDD" id="cd05016">
    <property type="entry name" value="SIS_PGI_2"/>
    <property type="match status" value="1"/>
</dbReference>
<keyword evidence="10" id="KW-1185">Reference proteome</keyword>
<protein>
    <recommendedName>
        <fullName evidence="3 8">Glucose-6-phosphate isomerase</fullName>
        <ecNumber evidence="3 8">5.3.1.9</ecNumber>
    </recommendedName>
</protein>
<keyword evidence="5 8" id="KW-0324">Glycolysis</keyword>
<evidence type="ECO:0000256" key="2">
    <source>
        <dbReference type="ARBA" id="ARBA00006604"/>
    </source>
</evidence>
<dbReference type="InterPro" id="IPR018189">
    <property type="entry name" value="Phosphoglucose_isomerase_CS"/>
</dbReference>
<organism evidence="9 10">
    <name type="scientific">Zavarzinia aquatilis</name>
    <dbReference type="NCBI Taxonomy" id="2211142"/>
    <lineage>
        <taxon>Bacteria</taxon>
        <taxon>Pseudomonadati</taxon>
        <taxon>Pseudomonadota</taxon>
        <taxon>Alphaproteobacteria</taxon>
        <taxon>Rhodospirillales</taxon>
        <taxon>Zavarziniaceae</taxon>
        <taxon>Zavarzinia</taxon>
    </lineage>
</organism>
<dbReference type="GO" id="GO:0051156">
    <property type="term" value="P:glucose 6-phosphate metabolic process"/>
    <property type="evidence" value="ECO:0007669"/>
    <property type="project" value="TreeGrafter"/>
</dbReference>
<evidence type="ECO:0000256" key="6">
    <source>
        <dbReference type="ARBA" id="ARBA00023235"/>
    </source>
</evidence>
<evidence type="ECO:0000256" key="4">
    <source>
        <dbReference type="ARBA" id="ARBA00022432"/>
    </source>
</evidence>
<dbReference type="GO" id="GO:0048029">
    <property type="term" value="F:monosaccharide binding"/>
    <property type="evidence" value="ECO:0007669"/>
    <property type="project" value="TreeGrafter"/>
</dbReference>
<evidence type="ECO:0000256" key="7">
    <source>
        <dbReference type="ARBA" id="ARBA00029321"/>
    </source>
</evidence>
<dbReference type="Gene3D" id="3.40.50.10490">
    <property type="entry name" value="Glucose-6-phosphate isomerase like protein, domain 1"/>
    <property type="match status" value="2"/>
</dbReference>
<dbReference type="Pfam" id="PF00342">
    <property type="entry name" value="PGI"/>
    <property type="match status" value="1"/>
</dbReference>
<dbReference type="Proteomes" id="UP000245461">
    <property type="component" value="Unassembled WGS sequence"/>
</dbReference>
<evidence type="ECO:0000313" key="9">
    <source>
        <dbReference type="EMBL" id="PWR25957.1"/>
    </source>
</evidence>
<keyword evidence="6 8" id="KW-0413">Isomerase</keyword>
<dbReference type="InterPro" id="IPR046348">
    <property type="entry name" value="SIS_dom_sf"/>
</dbReference>
<evidence type="ECO:0000256" key="3">
    <source>
        <dbReference type="ARBA" id="ARBA00011952"/>
    </source>
</evidence>
<dbReference type="AlphaFoldDB" id="A0A317EG09"/>
<dbReference type="GO" id="GO:0006094">
    <property type="term" value="P:gluconeogenesis"/>
    <property type="evidence" value="ECO:0007669"/>
    <property type="project" value="UniProtKB-KW"/>
</dbReference>
<gene>
    <name evidence="9" type="ORF">DKG74_03130</name>
</gene>
<dbReference type="EMBL" id="QGLE01000001">
    <property type="protein sequence ID" value="PWR25957.1"/>
    <property type="molecule type" value="Genomic_DNA"/>
</dbReference>
<keyword evidence="4 8" id="KW-0312">Gluconeogenesis</keyword>
<dbReference type="PRINTS" id="PR00662">
    <property type="entry name" value="G6PISOMERASE"/>
</dbReference>
<comment type="pathway">
    <text evidence="1 8">Carbohydrate degradation; glycolysis; D-glyceraldehyde 3-phosphate and glycerone phosphate from D-glucose: step 2/4.</text>
</comment>
<dbReference type="SUPFAM" id="SSF53697">
    <property type="entry name" value="SIS domain"/>
    <property type="match status" value="1"/>
</dbReference>
<evidence type="ECO:0000256" key="1">
    <source>
        <dbReference type="ARBA" id="ARBA00004926"/>
    </source>
</evidence>
<sequence length="489" mass="52174">MSHARPHLGTPMFATDATLDFGTRIPLRSQRRYLPASGRPTTGALMLRTTPVEQTPGSTEPSFVQAIGECANGKLASGDIARRLSETRAVLARLGDQVRDGSLPHFTIPYRTDDLIEQAQVARAIVSTAEQVVLLGTGGSSLGPQAIAQLVQTPFSGAPGRPRLGFLDNLDPAGLAAAMNASDLPNMHFLVASKSGTTAETIAQLLVVIDALEDAGYRRDAIGRHFTVVTEPKDSLLRQIGQHFGARIIDHDPNLGGRYAVLSVIGMLPAMILGLDPIAFRRGAARVLEQNINAANPADAPAAVGAAISVAASDCGLSQTVMLGYGDRLEKLAAWWRQLWAESLGKQGKGTTPITAIGPVDQHSQLQLYLDGPDDKLFTVIDLATKGRGTVIRPDLADDPSLSFLAGRRIGDVVAAQARATGDTLVQFNRPVRRLTIPRYDEEALGGLFMHFTLETLIAADLLGVDPFDQPAVENGKQLTRQYLATGSY</sequence>
<dbReference type="UniPathway" id="UPA00109">
    <property type="reaction ID" value="UER00181"/>
</dbReference>
<proteinExistence type="inferred from homology"/>
<dbReference type="InterPro" id="IPR001672">
    <property type="entry name" value="G6P_Isomerase"/>
</dbReference>
<evidence type="ECO:0000256" key="5">
    <source>
        <dbReference type="ARBA" id="ARBA00023152"/>
    </source>
</evidence>
<dbReference type="EC" id="5.3.1.9" evidence="3 8"/>
<dbReference type="GO" id="GO:0004347">
    <property type="term" value="F:glucose-6-phosphate isomerase activity"/>
    <property type="evidence" value="ECO:0007669"/>
    <property type="project" value="UniProtKB-EC"/>
</dbReference>
<comment type="caution">
    <text evidence="9">The sequence shown here is derived from an EMBL/GenBank/DDBJ whole genome shotgun (WGS) entry which is preliminary data.</text>
</comment>
<comment type="similarity">
    <text evidence="2 8">Belongs to the GPI family.</text>
</comment>
<dbReference type="PANTHER" id="PTHR11469">
    <property type="entry name" value="GLUCOSE-6-PHOSPHATE ISOMERASE"/>
    <property type="match status" value="1"/>
</dbReference>
<evidence type="ECO:0000313" key="10">
    <source>
        <dbReference type="Proteomes" id="UP000245461"/>
    </source>
</evidence>
<dbReference type="InterPro" id="IPR035476">
    <property type="entry name" value="SIS_PGI_1"/>
</dbReference>
<evidence type="ECO:0000256" key="8">
    <source>
        <dbReference type="RuleBase" id="RU000612"/>
    </source>
</evidence>
<dbReference type="PROSITE" id="PS00174">
    <property type="entry name" value="P_GLUCOSE_ISOMERASE_2"/>
    <property type="match status" value="1"/>
</dbReference>
<dbReference type="InterPro" id="IPR035482">
    <property type="entry name" value="SIS_PGI_2"/>
</dbReference>
<dbReference type="PANTHER" id="PTHR11469:SF1">
    <property type="entry name" value="GLUCOSE-6-PHOSPHATE ISOMERASE"/>
    <property type="match status" value="1"/>
</dbReference>
<dbReference type="GO" id="GO:0006096">
    <property type="term" value="P:glycolytic process"/>
    <property type="evidence" value="ECO:0007669"/>
    <property type="project" value="UniProtKB-UniPathway"/>
</dbReference>
<dbReference type="GO" id="GO:0097367">
    <property type="term" value="F:carbohydrate derivative binding"/>
    <property type="evidence" value="ECO:0007669"/>
    <property type="project" value="InterPro"/>
</dbReference>
<dbReference type="CDD" id="cd05015">
    <property type="entry name" value="SIS_PGI_1"/>
    <property type="match status" value="1"/>
</dbReference>
<comment type="catalytic activity">
    <reaction evidence="7 8">
        <text>alpha-D-glucose 6-phosphate = beta-D-fructose 6-phosphate</text>
        <dbReference type="Rhea" id="RHEA:11816"/>
        <dbReference type="ChEBI" id="CHEBI:57634"/>
        <dbReference type="ChEBI" id="CHEBI:58225"/>
        <dbReference type="EC" id="5.3.1.9"/>
    </reaction>
</comment>
<reference evidence="9 10" key="1">
    <citation type="submission" date="2018-05" db="EMBL/GenBank/DDBJ databases">
        <title>Zavarzinia sp. HR-AS.</title>
        <authorList>
            <person name="Lee Y."/>
            <person name="Jeon C.O."/>
        </authorList>
    </citation>
    <scope>NUCLEOTIDE SEQUENCE [LARGE SCALE GENOMIC DNA]</scope>
    <source>
        <strain evidence="9 10">HR-AS</strain>
    </source>
</reference>
<dbReference type="PROSITE" id="PS51463">
    <property type="entry name" value="P_GLUCOSE_ISOMERASE_3"/>
    <property type="match status" value="1"/>
</dbReference>
<accession>A0A317EG09</accession>